<dbReference type="RefSeq" id="WP_046349057.1">
    <property type="nucleotide sequence ID" value="NZ_BBWU01000045.1"/>
</dbReference>
<dbReference type="Gene3D" id="3.40.800.10">
    <property type="entry name" value="Ureohydrolase domain"/>
    <property type="match status" value="1"/>
</dbReference>
<comment type="similarity">
    <text evidence="1">Belongs to the arginase family. Agmatinase subfamily.</text>
</comment>
<dbReference type="STRING" id="1219043.SCH01S_45_01160"/>
<keyword evidence="3 5" id="KW-0378">Hydrolase</keyword>
<keyword evidence="4" id="KW-0464">Manganese</keyword>
<comment type="caution">
    <text evidence="6">The sequence shown here is derived from an EMBL/GenBank/DDBJ whole genome shotgun (WGS) entry which is preliminary data.</text>
</comment>
<dbReference type="PANTHER" id="PTHR11358">
    <property type="entry name" value="ARGINASE/AGMATINASE"/>
    <property type="match status" value="1"/>
</dbReference>
<dbReference type="PIRSF" id="PIRSF036979">
    <property type="entry name" value="Arginase"/>
    <property type="match status" value="1"/>
</dbReference>
<name>A0A0E9MR60_9SPHN</name>
<dbReference type="Proteomes" id="UP000033202">
    <property type="component" value="Unassembled WGS sequence"/>
</dbReference>
<keyword evidence="2 4" id="KW-0479">Metal-binding</keyword>
<dbReference type="CDD" id="cd11593">
    <property type="entry name" value="Agmatinase-like_2"/>
    <property type="match status" value="1"/>
</dbReference>
<dbReference type="InterPro" id="IPR020855">
    <property type="entry name" value="Ureohydrolase_Mn_BS"/>
</dbReference>
<gene>
    <name evidence="6" type="ORF">SCH01S_45_01160</name>
</gene>
<feature type="binding site" evidence="4">
    <location>
        <position position="119"/>
    </location>
    <ligand>
        <name>Mn(2+)</name>
        <dbReference type="ChEBI" id="CHEBI:29035"/>
        <label>1</label>
    </ligand>
</feature>
<dbReference type="InterPro" id="IPR023696">
    <property type="entry name" value="Ureohydrolase_dom_sf"/>
</dbReference>
<dbReference type="AlphaFoldDB" id="A0A0E9MR60"/>
<dbReference type="GO" id="GO:0008783">
    <property type="term" value="F:agmatinase activity"/>
    <property type="evidence" value="ECO:0007669"/>
    <property type="project" value="TreeGrafter"/>
</dbReference>
<proteinExistence type="inferred from homology"/>
<evidence type="ECO:0000256" key="3">
    <source>
        <dbReference type="ARBA" id="ARBA00022801"/>
    </source>
</evidence>
<feature type="binding site" evidence="4">
    <location>
        <position position="117"/>
    </location>
    <ligand>
        <name>Mn(2+)</name>
        <dbReference type="ChEBI" id="CHEBI:29035"/>
        <label>1</label>
    </ligand>
</feature>
<feature type="binding site" evidence="4">
    <location>
        <position position="92"/>
    </location>
    <ligand>
        <name>Mn(2+)</name>
        <dbReference type="ChEBI" id="CHEBI:29035"/>
        <label>1</label>
    </ligand>
</feature>
<evidence type="ECO:0000256" key="4">
    <source>
        <dbReference type="PIRSR" id="PIRSR036979-1"/>
    </source>
</evidence>
<dbReference type="GO" id="GO:0033389">
    <property type="term" value="P:putrescine biosynthetic process from arginine, via agmatine"/>
    <property type="evidence" value="ECO:0007669"/>
    <property type="project" value="TreeGrafter"/>
</dbReference>
<dbReference type="PANTHER" id="PTHR11358:SF26">
    <property type="entry name" value="GUANIDINO ACID HYDROLASE, MITOCHONDRIAL"/>
    <property type="match status" value="1"/>
</dbReference>
<dbReference type="GO" id="GO:0046872">
    <property type="term" value="F:metal ion binding"/>
    <property type="evidence" value="ECO:0007669"/>
    <property type="project" value="UniProtKB-KW"/>
</dbReference>
<protein>
    <submittedName>
        <fullName evidence="6">Putative arginase</fullName>
    </submittedName>
</protein>
<sequence length="264" mass="27704">MRSVRLIGLPTDINSSFLRGPAGAPAHIRAALFSDMGNLATERGPELVADIAVEDSGDLPLDESAADDARIEEAVRCACAEGAVPILLGGDHAITYPVLRGIAAVHGPVNILHFDAHPDLYDELGGNRRSHASPFARIMEEGLATRLVQVGIRTLNAHQREQARRFGVEIVPMRDFSAGAVPVPPGPLYASIDLDGLDPACAPGVSHHEPGGLTVRQLLDVLARVRGPLVGADVVELNPDRDINGMTAAVAAKLVKELCGLAAG</sequence>
<keyword evidence="7" id="KW-1185">Reference proteome</keyword>
<evidence type="ECO:0000313" key="7">
    <source>
        <dbReference type="Proteomes" id="UP000033202"/>
    </source>
</evidence>
<evidence type="ECO:0000313" key="6">
    <source>
        <dbReference type="EMBL" id="GAO40272.1"/>
    </source>
</evidence>
<evidence type="ECO:0000256" key="5">
    <source>
        <dbReference type="RuleBase" id="RU003684"/>
    </source>
</evidence>
<feature type="binding site" evidence="4">
    <location>
        <position position="193"/>
    </location>
    <ligand>
        <name>Mn(2+)</name>
        <dbReference type="ChEBI" id="CHEBI:29035"/>
        <label>1</label>
    </ligand>
</feature>
<dbReference type="PROSITE" id="PS51409">
    <property type="entry name" value="ARGINASE_2"/>
    <property type="match status" value="1"/>
</dbReference>
<dbReference type="OrthoDB" id="9788689at2"/>
<dbReference type="SUPFAM" id="SSF52768">
    <property type="entry name" value="Arginase/deacetylase"/>
    <property type="match status" value="1"/>
</dbReference>
<feature type="binding site" evidence="4">
    <location>
        <position position="115"/>
    </location>
    <ligand>
        <name>Mn(2+)</name>
        <dbReference type="ChEBI" id="CHEBI:29035"/>
        <label>1</label>
    </ligand>
</feature>
<feature type="binding site" evidence="4">
    <location>
        <position position="195"/>
    </location>
    <ligand>
        <name>Mn(2+)</name>
        <dbReference type="ChEBI" id="CHEBI:29035"/>
        <label>1</label>
    </ligand>
</feature>
<evidence type="ECO:0000256" key="1">
    <source>
        <dbReference type="ARBA" id="ARBA00009227"/>
    </source>
</evidence>
<dbReference type="InterPro" id="IPR006035">
    <property type="entry name" value="Ureohydrolase"/>
</dbReference>
<organism evidence="6 7">
    <name type="scientific">Sphingomonas changbaiensis NBRC 104936</name>
    <dbReference type="NCBI Taxonomy" id="1219043"/>
    <lineage>
        <taxon>Bacteria</taxon>
        <taxon>Pseudomonadati</taxon>
        <taxon>Pseudomonadota</taxon>
        <taxon>Alphaproteobacteria</taxon>
        <taxon>Sphingomonadales</taxon>
        <taxon>Sphingomonadaceae</taxon>
        <taxon>Sphingomonas</taxon>
    </lineage>
</organism>
<evidence type="ECO:0000256" key="2">
    <source>
        <dbReference type="ARBA" id="ARBA00022723"/>
    </source>
</evidence>
<reference evidence="6 7" key="1">
    <citation type="submission" date="2015-04" db="EMBL/GenBank/DDBJ databases">
        <title>Whole genome shotgun sequence of Sphingomonas changbaiensis NBRC 104936.</title>
        <authorList>
            <person name="Katano-Makiyama Y."/>
            <person name="Hosoyama A."/>
            <person name="Hashimoto M."/>
            <person name="Noguchi M."/>
            <person name="Tsuchikane K."/>
            <person name="Ohji S."/>
            <person name="Yamazoe A."/>
            <person name="Ichikawa N."/>
            <person name="Kimura A."/>
            <person name="Fujita N."/>
        </authorList>
    </citation>
    <scope>NUCLEOTIDE SEQUENCE [LARGE SCALE GENOMIC DNA]</scope>
    <source>
        <strain evidence="6 7">NBRC 104936</strain>
    </source>
</reference>
<dbReference type="Pfam" id="PF00491">
    <property type="entry name" value="Arginase"/>
    <property type="match status" value="1"/>
</dbReference>
<dbReference type="EMBL" id="BBWU01000045">
    <property type="protein sequence ID" value="GAO40272.1"/>
    <property type="molecule type" value="Genomic_DNA"/>
</dbReference>
<accession>A0A0E9MR60</accession>
<dbReference type="PROSITE" id="PS01053">
    <property type="entry name" value="ARGINASE_1"/>
    <property type="match status" value="1"/>
</dbReference>
<comment type="cofactor">
    <cofactor evidence="4">
        <name>Mn(2+)</name>
        <dbReference type="ChEBI" id="CHEBI:29035"/>
    </cofactor>
    <text evidence="4">Binds 2 manganese ions per subunit.</text>
</comment>